<dbReference type="EMBL" id="JAMKOV010000002">
    <property type="protein sequence ID" value="KAI8043815.1"/>
    <property type="molecule type" value="Genomic_DNA"/>
</dbReference>
<accession>A0A9P9YVT0</accession>
<gene>
    <name evidence="1" type="ORF">M5D96_005153</name>
</gene>
<evidence type="ECO:0000313" key="2">
    <source>
        <dbReference type="Proteomes" id="UP001059596"/>
    </source>
</evidence>
<sequence>MNKYVWKKLVQKTSAAKVSWIRTLDAAPSDRLELNQLTPTDRLLLQTKQEMLGPKRGYKSMVDCWMPFLWEMALLNSSSL</sequence>
<proteinExistence type="predicted"/>
<dbReference type="AlphaFoldDB" id="A0A9P9YVT0"/>
<organism evidence="1 2">
    <name type="scientific">Drosophila gunungcola</name>
    <name type="common">fruit fly</name>
    <dbReference type="NCBI Taxonomy" id="103775"/>
    <lineage>
        <taxon>Eukaryota</taxon>
        <taxon>Metazoa</taxon>
        <taxon>Ecdysozoa</taxon>
        <taxon>Arthropoda</taxon>
        <taxon>Hexapoda</taxon>
        <taxon>Insecta</taxon>
        <taxon>Pterygota</taxon>
        <taxon>Neoptera</taxon>
        <taxon>Endopterygota</taxon>
        <taxon>Diptera</taxon>
        <taxon>Brachycera</taxon>
        <taxon>Muscomorpha</taxon>
        <taxon>Ephydroidea</taxon>
        <taxon>Drosophilidae</taxon>
        <taxon>Drosophila</taxon>
        <taxon>Sophophora</taxon>
    </lineage>
</organism>
<reference evidence="1" key="1">
    <citation type="journal article" date="2023" name="Genome Biol. Evol.">
        <title>Long-read-based Genome Assembly of Drosophila gunungcola Reveals Fewer Chemosensory Genes in Flower-breeding Species.</title>
        <authorList>
            <person name="Negi A."/>
            <person name="Liao B.Y."/>
            <person name="Yeh S.D."/>
        </authorList>
    </citation>
    <scope>NUCLEOTIDE SEQUENCE</scope>
    <source>
        <strain evidence="1">Sukarami</strain>
    </source>
</reference>
<keyword evidence="2" id="KW-1185">Reference proteome</keyword>
<name>A0A9P9YVT0_9MUSC</name>
<protein>
    <submittedName>
        <fullName evidence="1">Uncharacterized protein</fullName>
    </submittedName>
</protein>
<evidence type="ECO:0000313" key="1">
    <source>
        <dbReference type="EMBL" id="KAI8043815.1"/>
    </source>
</evidence>
<comment type="caution">
    <text evidence="1">The sequence shown here is derived from an EMBL/GenBank/DDBJ whole genome shotgun (WGS) entry which is preliminary data.</text>
</comment>
<dbReference type="Proteomes" id="UP001059596">
    <property type="component" value="Unassembled WGS sequence"/>
</dbReference>